<comment type="caution">
    <text evidence="2">The sequence shown here is derived from an EMBL/GenBank/DDBJ whole genome shotgun (WGS) entry which is preliminary data.</text>
</comment>
<evidence type="ECO:0000313" key="2">
    <source>
        <dbReference type="EMBL" id="TCS63288.1"/>
    </source>
</evidence>
<name>A0A4R3JBJ0_9RHOB</name>
<dbReference type="EMBL" id="SLZU01000007">
    <property type="protein sequence ID" value="TCS63288.1"/>
    <property type="molecule type" value="Genomic_DNA"/>
</dbReference>
<gene>
    <name evidence="2" type="ORF">EDD52_107121</name>
</gene>
<dbReference type="RefSeq" id="WP_243651911.1">
    <property type="nucleotide sequence ID" value="NZ_SLZU01000007.1"/>
</dbReference>
<feature type="domain" description="YjiS-like" evidence="1">
    <location>
        <begin position="8"/>
        <end position="44"/>
    </location>
</feature>
<evidence type="ECO:0000313" key="3">
    <source>
        <dbReference type="Proteomes" id="UP000295696"/>
    </source>
</evidence>
<dbReference type="InterPro" id="IPR009506">
    <property type="entry name" value="YjiS-like"/>
</dbReference>
<sequence>MPNMINSVRERLNRRIAYNRTVSELSALPPASQRDLGIAEGDVRKFVHRAIYGN</sequence>
<organism evidence="2 3">
    <name type="scientific">Primorskyibacter sedentarius</name>
    <dbReference type="NCBI Taxonomy" id="745311"/>
    <lineage>
        <taxon>Bacteria</taxon>
        <taxon>Pseudomonadati</taxon>
        <taxon>Pseudomonadota</taxon>
        <taxon>Alphaproteobacteria</taxon>
        <taxon>Rhodobacterales</taxon>
        <taxon>Roseobacteraceae</taxon>
        <taxon>Primorskyibacter</taxon>
    </lineage>
</organism>
<evidence type="ECO:0000259" key="1">
    <source>
        <dbReference type="Pfam" id="PF06568"/>
    </source>
</evidence>
<accession>A0A4R3JBJ0</accession>
<protein>
    <submittedName>
        <fullName evidence="2">Uncharacterized protein DUF1127</fullName>
    </submittedName>
</protein>
<reference evidence="2 3" key="1">
    <citation type="submission" date="2019-03" db="EMBL/GenBank/DDBJ databases">
        <title>Genomic Encyclopedia of Type Strains, Phase IV (KMG-IV): sequencing the most valuable type-strain genomes for metagenomic binning, comparative biology and taxonomic classification.</title>
        <authorList>
            <person name="Goeker M."/>
        </authorList>
    </citation>
    <scope>NUCLEOTIDE SEQUENCE [LARGE SCALE GENOMIC DNA]</scope>
    <source>
        <strain evidence="2 3">DSM 104836</strain>
    </source>
</reference>
<keyword evidence="3" id="KW-1185">Reference proteome</keyword>
<proteinExistence type="predicted"/>
<dbReference type="Proteomes" id="UP000295696">
    <property type="component" value="Unassembled WGS sequence"/>
</dbReference>
<dbReference type="Pfam" id="PF06568">
    <property type="entry name" value="YjiS-like"/>
    <property type="match status" value="1"/>
</dbReference>
<dbReference type="AlphaFoldDB" id="A0A4R3JBJ0"/>